<feature type="transmembrane region" description="Helical" evidence="7">
    <location>
        <begin position="244"/>
        <end position="261"/>
    </location>
</feature>
<protein>
    <recommendedName>
        <fullName evidence="7">Phosphatidylglycerol--prolipoprotein diacylglyceryl transferase</fullName>
        <ecNumber evidence="7">2.5.1.145</ecNumber>
    </recommendedName>
</protein>
<dbReference type="EMBL" id="VDFR01000211">
    <property type="protein sequence ID" value="TNC30782.1"/>
    <property type="molecule type" value="Genomic_DNA"/>
</dbReference>
<proteinExistence type="inferred from homology"/>
<name>A0A5C4MD73_9ACTN</name>
<comment type="similarity">
    <text evidence="1 7">Belongs to the Lgt family.</text>
</comment>
<dbReference type="GO" id="GO:0005886">
    <property type="term" value="C:plasma membrane"/>
    <property type="evidence" value="ECO:0007669"/>
    <property type="project" value="UniProtKB-SubCell"/>
</dbReference>
<evidence type="ECO:0000256" key="1">
    <source>
        <dbReference type="ARBA" id="ARBA00007150"/>
    </source>
</evidence>
<feature type="transmembrane region" description="Helical" evidence="7">
    <location>
        <begin position="51"/>
        <end position="71"/>
    </location>
</feature>
<feature type="transmembrane region" description="Helical" evidence="7">
    <location>
        <begin position="21"/>
        <end position="39"/>
    </location>
</feature>
<comment type="function">
    <text evidence="7">Catalyzes the transfer of the diacylglyceryl group from phosphatidylglycerol to the sulfhydryl group of the N-terminal cysteine of a prolipoprotein, the first step in the formation of mature lipoproteins.</text>
</comment>
<keyword evidence="4 7" id="KW-0812">Transmembrane</keyword>
<dbReference type="OrthoDB" id="871140at2"/>
<feature type="transmembrane region" description="Helical" evidence="7">
    <location>
        <begin position="182"/>
        <end position="199"/>
    </location>
</feature>
<evidence type="ECO:0000256" key="7">
    <source>
        <dbReference type="HAMAP-Rule" id="MF_01147"/>
    </source>
</evidence>
<evidence type="ECO:0000313" key="11">
    <source>
        <dbReference type="Proteomes" id="UP000306740"/>
    </source>
</evidence>
<dbReference type="GO" id="GO:0008961">
    <property type="term" value="F:phosphatidylglycerol-prolipoprotein diacylglyceryl transferase activity"/>
    <property type="evidence" value="ECO:0007669"/>
    <property type="project" value="UniProtKB-UniRule"/>
</dbReference>
<feature type="transmembrane region" description="Helical" evidence="7">
    <location>
        <begin position="122"/>
        <end position="140"/>
    </location>
</feature>
<dbReference type="Pfam" id="PF01790">
    <property type="entry name" value="LGT"/>
    <property type="match status" value="1"/>
</dbReference>
<keyword evidence="5 7" id="KW-1133">Transmembrane helix</keyword>
<dbReference type="GO" id="GO:0042158">
    <property type="term" value="P:lipoprotein biosynthetic process"/>
    <property type="evidence" value="ECO:0007669"/>
    <property type="project" value="UniProtKB-UniRule"/>
</dbReference>
<organism evidence="10 11">
    <name type="scientific">Mumia zhuanghuii</name>
    <dbReference type="NCBI Taxonomy" id="2585211"/>
    <lineage>
        <taxon>Bacteria</taxon>
        <taxon>Bacillati</taxon>
        <taxon>Actinomycetota</taxon>
        <taxon>Actinomycetes</taxon>
        <taxon>Propionibacteriales</taxon>
        <taxon>Nocardioidaceae</taxon>
        <taxon>Mumia</taxon>
    </lineage>
</organism>
<sequence length="337" mass="36208">MTFASIPSPSQSVWELGPFPLRAYALCIILGVVAAIWVGDRRFQARGGKSGAVADVAVWAIPFGLVGARLYHVITNPELYFAEGREPIRALYVWEGGLGIWGAIALGAVGAYIGCRRHGIKFAPFADALAPGVLLGQAIGRWGNWFNQELFGGPTDSPWGLEIDAAHRPVGYEQVETFHPTFLYESLWSLAGFFVLIWADRRFKLGGGRVVALYVAIYTAGRFWIEGLRIDTAHELLGLRLNQWTSLVLFVAAVALFVWLTRTGRGTRETVVQVDPDDASPTGTTDADAADPGAPASSTDTATERDTDGDAGTEADAPAADEAEARHASDDADGSRS</sequence>
<dbReference type="UniPathway" id="UPA00664"/>
<dbReference type="AlphaFoldDB" id="A0A5C4MD73"/>
<dbReference type="HAMAP" id="MF_01147">
    <property type="entry name" value="Lgt"/>
    <property type="match status" value="1"/>
</dbReference>
<dbReference type="EC" id="2.5.1.145" evidence="7"/>
<keyword evidence="10" id="KW-0328">Glycosyltransferase</keyword>
<feature type="region of interest" description="Disordered" evidence="8">
    <location>
        <begin position="271"/>
        <end position="337"/>
    </location>
</feature>
<dbReference type="EMBL" id="VDFR01000125">
    <property type="protein sequence ID" value="TNC37869.1"/>
    <property type="molecule type" value="Genomic_DNA"/>
</dbReference>
<comment type="pathway">
    <text evidence="7">Protein modification; lipoprotein biosynthesis (diacylglyceryl transfer).</text>
</comment>
<dbReference type="PANTHER" id="PTHR30589:SF0">
    <property type="entry name" value="PHOSPHATIDYLGLYCEROL--PROLIPOPROTEIN DIACYLGLYCERYL TRANSFERASE"/>
    <property type="match status" value="1"/>
</dbReference>
<comment type="subcellular location">
    <subcellularLocation>
        <location evidence="7">Cell membrane</location>
        <topology evidence="7">Multi-pass membrane protein</topology>
    </subcellularLocation>
</comment>
<dbReference type="InterPro" id="IPR001640">
    <property type="entry name" value="Lgt"/>
</dbReference>
<feature type="transmembrane region" description="Helical" evidence="7">
    <location>
        <begin position="91"/>
        <end position="115"/>
    </location>
</feature>
<gene>
    <name evidence="7" type="primary">lgt</name>
    <name evidence="10" type="ORF">FHE65_24800</name>
    <name evidence="9" type="ORF">FHE65_32520</name>
</gene>
<keyword evidence="6 7" id="KW-0472">Membrane</keyword>
<evidence type="ECO:0000256" key="2">
    <source>
        <dbReference type="ARBA" id="ARBA00022475"/>
    </source>
</evidence>
<reference evidence="10 11" key="1">
    <citation type="submission" date="2019-05" db="EMBL/GenBank/DDBJ databases">
        <title>Mumia sp. nov., isolated from the intestinal contents of plateau pika (Ochotona curzoniae) in the Qinghai-Tibet plateau of China.</title>
        <authorList>
            <person name="Tian Z."/>
        </authorList>
    </citation>
    <scope>NUCLEOTIDE SEQUENCE [LARGE SCALE GENOMIC DNA]</scope>
    <source>
        <strain evidence="11">527</strain>
        <strain evidence="10">Z527</strain>
    </source>
</reference>
<comment type="caution">
    <text evidence="10">The sequence shown here is derived from an EMBL/GenBank/DDBJ whole genome shotgun (WGS) entry which is preliminary data.</text>
</comment>
<dbReference type="PROSITE" id="PS01311">
    <property type="entry name" value="LGT"/>
    <property type="match status" value="1"/>
</dbReference>
<feature type="binding site" evidence="7">
    <location>
        <position position="141"/>
    </location>
    <ligand>
        <name>a 1,2-diacyl-sn-glycero-3-phospho-(1'-sn-glycerol)</name>
        <dbReference type="ChEBI" id="CHEBI:64716"/>
    </ligand>
</feature>
<accession>A0A5C4MD73</accession>
<evidence type="ECO:0000256" key="5">
    <source>
        <dbReference type="ARBA" id="ARBA00022989"/>
    </source>
</evidence>
<keyword evidence="10" id="KW-0449">Lipoprotein</keyword>
<dbReference type="NCBIfam" id="TIGR00544">
    <property type="entry name" value="lgt"/>
    <property type="match status" value="1"/>
</dbReference>
<feature type="compositionally biased region" description="Low complexity" evidence="8">
    <location>
        <begin position="279"/>
        <end position="300"/>
    </location>
</feature>
<dbReference type="Proteomes" id="UP000306740">
    <property type="component" value="Unassembled WGS sequence"/>
</dbReference>
<evidence type="ECO:0000313" key="10">
    <source>
        <dbReference type="EMBL" id="TNC37869.1"/>
    </source>
</evidence>
<feature type="compositionally biased region" description="Basic and acidic residues" evidence="8">
    <location>
        <begin position="323"/>
        <end position="337"/>
    </location>
</feature>
<comment type="catalytic activity">
    <reaction evidence="7">
        <text>L-cysteinyl-[prolipoprotein] + a 1,2-diacyl-sn-glycero-3-phospho-(1'-sn-glycerol) = an S-1,2-diacyl-sn-glyceryl-L-cysteinyl-[prolipoprotein] + sn-glycerol 1-phosphate + H(+)</text>
        <dbReference type="Rhea" id="RHEA:56712"/>
        <dbReference type="Rhea" id="RHEA-COMP:14679"/>
        <dbReference type="Rhea" id="RHEA-COMP:14680"/>
        <dbReference type="ChEBI" id="CHEBI:15378"/>
        <dbReference type="ChEBI" id="CHEBI:29950"/>
        <dbReference type="ChEBI" id="CHEBI:57685"/>
        <dbReference type="ChEBI" id="CHEBI:64716"/>
        <dbReference type="ChEBI" id="CHEBI:140658"/>
        <dbReference type="EC" id="2.5.1.145"/>
    </reaction>
</comment>
<evidence type="ECO:0000313" key="9">
    <source>
        <dbReference type="EMBL" id="TNC30782.1"/>
    </source>
</evidence>
<evidence type="ECO:0000256" key="6">
    <source>
        <dbReference type="ARBA" id="ARBA00023136"/>
    </source>
</evidence>
<dbReference type="PANTHER" id="PTHR30589">
    <property type="entry name" value="PROLIPOPROTEIN DIACYLGLYCERYL TRANSFERASE"/>
    <property type="match status" value="1"/>
</dbReference>
<evidence type="ECO:0000256" key="3">
    <source>
        <dbReference type="ARBA" id="ARBA00022679"/>
    </source>
</evidence>
<keyword evidence="3 7" id="KW-0808">Transferase</keyword>
<keyword evidence="2 7" id="KW-1003">Cell membrane</keyword>
<evidence type="ECO:0000256" key="4">
    <source>
        <dbReference type="ARBA" id="ARBA00022692"/>
    </source>
</evidence>
<dbReference type="RefSeq" id="WP_139106775.1">
    <property type="nucleotide sequence ID" value="NZ_VDFR01000125.1"/>
</dbReference>
<feature type="transmembrane region" description="Helical" evidence="7">
    <location>
        <begin position="206"/>
        <end position="224"/>
    </location>
</feature>
<evidence type="ECO:0000256" key="8">
    <source>
        <dbReference type="SAM" id="MobiDB-lite"/>
    </source>
</evidence>